<accession>A0ABR1DTV7</accession>
<name>A0ABR1DTV7_NECAM</name>
<protein>
    <submittedName>
        <fullName evidence="1">Uncharacterized protein</fullName>
    </submittedName>
</protein>
<comment type="caution">
    <text evidence="1">The sequence shown here is derived from an EMBL/GenBank/DDBJ whole genome shotgun (WGS) entry which is preliminary data.</text>
</comment>
<evidence type="ECO:0000313" key="1">
    <source>
        <dbReference type="EMBL" id="KAK6753623.1"/>
    </source>
</evidence>
<reference evidence="1 2" key="1">
    <citation type="submission" date="2023-08" db="EMBL/GenBank/DDBJ databases">
        <title>A Necator americanus chromosomal reference genome.</title>
        <authorList>
            <person name="Ilik V."/>
            <person name="Petrzelkova K.J."/>
            <person name="Pardy F."/>
            <person name="Fuh T."/>
            <person name="Niatou-Singa F.S."/>
            <person name="Gouil Q."/>
            <person name="Baker L."/>
            <person name="Ritchie M.E."/>
            <person name="Jex A.R."/>
            <person name="Gazzola D."/>
            <person name="Li H."/>
            <person name="Toshio Fujiwara R."/>
            <person name="Zhan B."/>
            <person name="Aroian R.V."/>
            <person name="Pafco B."/>
            <person name="Schwarz E.M."/>
        </authorList>
    </citation>
    <scope>NUCLEOTIDE SEQUENCE [LARGE SCALE GENOMIC DNA]</scope>
    <source>
        <strain evidence="1 2">Aroian</strain>
        <tissue evidence="1">Whole animal</tissue>
    </source>
</reference>
<organism evidence="1 2">
    <name type="scientific">Necator americanus</name>
    <name type="common">Human hookworm</name>
    <dbReference type="NCBI Taxonomy" id="51031"/>
    <lineage>
        <taxon>Eukaryota</taxon>
        <taxon>Metazoa</taxon>
        <taxon>Ecdysozoa</taxon>
        <taxon>Nematoda</taxon>
        <taxon>Chromadorea</taxon>
        <taxon>Rhabditida</taxon>
        <taxon>Rhabditina</taxon>
        <taxon>Rhabditomorpha</taxon>
        <taxon>Strongyloidea</taxon>
        <taxon>Ancylostomatidae</taxon>
        <taxon>Bunostominae</taxon>
        <taxon>Necator</taxon>
    </lineage>
</organism>
<dbReference type="Proteomes" id="UP001303046">
    <property type="component" value="Unassembled WGS sequence"/>
</dbReference>
<sequence length="199" mass="23119">MPVSSDLIERTHYKRRSSFVQEQRNRQMLEPPQNIGATACDEKQRVHPPRRKSASVCVSMIPMRPEIPSVSNEFPGPATIHRSVGKSRFIVERNSQPLNLQEFQNVRLRGLSTSEIFHEPPKMYVYRERPHTFFHNKQKKQFSLVDFVKKRKHTICAWTFGIIVVLTLADDFPWISSGPGRRKEKCRSSSFTNGRIKVV</sequence>
<gene>
    <name evidence="1" type="primary">Necator_chrV.g17711</name>
    <name evidence="1" type="ORF">RB195_012921</name>
</gene>
<keyword evidence="2" id="KW-1185">Reference proteome</keyword>
<proteinExistence type="predicted"/>
<dbReference type="EMBL" id="JAVFWL010000005">
    <property type="protein sequence ID" value="KAK6753623.1"/>
    <property type="molecule type" value="Genomic_DNA"/>
</dbReference>
<evidence type="ECO:0000313" key="2">
    <source>
        <dbReference type="Proteomes" id="UP001303046"/>
    </source>
</evidence>